<reference evidence="2 3" key="1">
    <citation type="journal article" date="2023" name="Int. J. Syst. Evol. Microbiol.">
        <title>Arthrobacter vasquezii sp. nov., isolated from a soil sample from Union Glacier, Antarctica.</title>
        <authorList>
            <person name="Valenzuela-Ibaceta F."/>
            <person name="Carrasco V."/>
            <person name="Lagos-Moraga S."/>
            <person name="Dietz-Vargas C."/>
            <person name="Navarro C.A."/>
            <person name="Perez-Donoso J.M."/>
        </authorList>
    </citation>
    <scope>NUCLEOTIDE SEQUENCE [LARGE SCALE GENOMIC DNA]</scope>
    <source>
        <strain evidence="2 3">EH-1B-1</strain>
    </source>
</reference>
<accession>A0ABT6CXN2</accession>
<dbReference type="EMBL" id="JAROKN010000045">
    <property type="protein sequence ID" value="MDF9278854.1"/>
    <property type="molecule type" value="Genomic_DNA"/>
</dbReference>
<dbReference type="InterPro" id="IPR029016">
    <property type="entry name" value="GAF-like_dom_sf"/>
</dbReference>
<name>A0ABT6CXN2_9MICC</name>
<feature type="region of interest" description="Disordered" evidence="1">
    <location>
        <begin position="1"/>
        <end position="25"/>
    </location>
</feature>
<keyword evidence="3" id="KW-1185">Reference proteome</keyword>
<sequence>MGTDRDSNTEHSSTSENGSAGDKDDLAVRLSELARELQSEQTPNDILEDLVRAAVQIIPGVDEASISMIIERKQVESRAPTSDLPVQVDALQMEVRQGPCLDAVFKEQTVLVSDTSSDPRWPEFGKRAYALGARACSRSSSTLRGTTLVH</sequence>
<dbReference type="Gene3D" id="3.30.450.40">
    <property type="match status" value="1"/>
</dbReference>
<dbReference type="RefSeq" id="WP_277359236.1">
    <property type="nucleotide sequence ID" value="NZ_JAROKN010000045.1"/>
</dbReference>
<comment type="caution">
    <text evidence="2">The sequence shown here is derived from an EMBL/GenBank/DDBJ whole genome shotgun (WGS) entry which is preliminary data.</text>
</comment>
<dbReference type="Proteomes" id="UP001220456">
    <property type="component" value="Unassembled WGS sequence"/>
</dbReference>
<protein>
    <submittedName>
        <fullName evidence="2">GAF domain-containing protein</fullName>
    </submittedName>
</protein>
<gene>
    <name evidence="2" type="ORF">P4U43_13770</name>
</gene>
<evidence type="ECO:0000313" key="2">
    <source>
        <dbReference type="EMBL" id="MDF9278854.1"/>
    </source>
</evidence>
<evidence type="ECO:0000313" key="3">
    <source>
        <dbReference type="Proteomes" id="UP001220456"/>
    </source>
</evidence>
<organism evidence="2 3">
    <name type="scientific">Arthrobacter vasquezii</name>
    <dbReference type="NCBI Taxonomy" id="2977629"/>
    <lineage>
        <taxon>Bacteria</taxon>
        <taxon>Bacillati</taxon>
        <taxon>Actinomycetota</taxon>
        <taxon>Actinomycetes</taxon>
        <taxon>Micrococcales</taxon>
        <taxon>Micrococcaceae</taxon>
        <taxon>Arthrobacter</taxon>
    </lineage>
</organism>
<evidence type="ECO:0000256" key="1">
    <source>
        <dbReference type="SAM" id="MobiDB-lite"/>
    </source>
</evidence>
<dbReference type="SUPFAM" id="SSF55781">
    <property type="entry name" value="GAF domain-like"/>
    <property type="match status" value="1"/>
</dbReference>
<proteinExistence type="predicted"/>